<evidence type="ECO:0000313" key="6">
    <source>
        <dbReference type="EMBL" id="AKA59075.1"/>
    </source>
</evidence>
<dbReference type="InterPro" id="IPR003542">
    <property type="entry name" value="Enbac_synth_compD-like"/>
</dbReference>
<reference evidence="6" key="1">
    <citation type="submission" date="2015-08" db="EMBL/GenBank/DDBJ databases">
        <authorList>
            <person name="Babu N.S."/>
            <person name="Beckwith C.J."/>
            <person name="Beseler K.G."/>
            <person name="Brison A."/>
            <person name="Carone J.V."/>
            <person name="Caskin T.P."/>
            <person name="Diamond M."/>
            <person name="Durham M.E."/>
            <person name="Foxe J.M."/>
            <person name="Go M."/>
            <person name="Henderson B.A."/>
            <person name="Jones I.B."/>
            <person name="McGettigan J.A."/>
            <person name="Micheletti S.J."/>
            <person name="Nasrallah M.E."/>
            <person name="Ortiz D."/>
            <person name="Piller C.R."/>
            <person name="Privatt S.R."/>
            <person name="Schneider S.L."/>
            <person name="Sharp S."/>
            <person name="Smith T.C."/>
            <person name="Stanton J.D."/>
            <person name="Ullery H.E."/>
            <person name="Wilson R.J."/>
            <person name="Serrano M.G."/>
            <person name="Buck G."/>
            <person name="Lee V."/>
            <person name="Wang Y."/>
            <person name="Carvalho R."/>
            <person name="Voegtly L."/>
            <person name="Shi R."/>
            <person name="Duckworth R."/>
            <person name="Johnson A."/>
            <person name="Loviza R."/>
            <person name="Walstead R."/>
            <person name="Shah Z."/>
            <person name="Kiflezghi M."/>
            <person name="Wade K."/>
            <person name="Ball S.L."/>
            <person name="Bradley K.W."/>
            <person name="Asai D.J."/>
            <person name="Bowman C.A."/>
            <person name="Russell D.A."/>
            <person name="Pope W.H."/>
            <person name="Jacobs-Sera D."/>
            <person name="Hendrix R.W."/>
            <person name="Hatfull G.F."/>
        </authorList>
    </citation>
    <scope>NUCLEOTIDE SEQUENCE</scope>
    <source>
        <strain evidence="6">WAC2288</strain>
    </source>
</reference>
<dbReference type="Pfam" id="PF17837">
    <property type="entry name" value="4PPT_N"/>
    <property type="match status" value="1"/>
</dbReference>
<dbReference type="PRINTS" id="PR01399">
    <property type="entry name" value="ENTSNTHTASED"/>
</dbReference>
<feature type="binding site" evidence="2">
    <location>
        <position position="39"/>
    </location>
    <ligand>
        <name>CoA</name>
        <dbReference type="ChEBI" id="CHEBI:57287"/>
    </ligand>
</feature>
<evidence type="ECO:0000259" key="5">
    <source>
        <dbReference type="Pfam" id="PF17837"/>
    </source>
</evidence>
<keyword evidence="3" id="KW-0479">Metal-binding</keyword>
<feature type="binding site" evidence="3">
    <location>
        <position position="105"/>
    </location>
    <ligand>
        <name>Mg(2+)</name>
        <dbReference type="ChEBI" id="CHEBI:18420"/>
    </ligand>
</feature>
<feature type="binding site" evidence="2">
    <location>
        <position position="47"/>
    </location>
    <ligand>
        <name>CoA</name>
        <dbReference type="ChEBI" id="CHEBI:57287"/>
    </ligand>
</feature>
<dbReference type="GO" id="GO:0005886">
    <property type="term" value="C:plasma membrane"/>
    <property type="evidence" value="ECO:0007669"/>
    <property type="project" value="TreeGrafter"/>
</dbReference>
<feature type="binding site" evidence="2">
    <location>
        <position position="154"/>
    </location>
    <ligand>
        <name>CoA</name>
        <dbReference type="ChEBI" id="CHEBI:57287"/>
    </ligand>
</feature>
<sequence>MLRRLLPPGVIVHEAFGDPVGAVLHPEEEPLVARAVESRRREFTTVRHCARAALRELGRPEGPVLPDRHGAPRWPEAVVGSLTHCAGYRAAALAEARDFLMIGVDAEPHGPLPEGVEEVIALPTERARLAAARRAQPLLHFGRVLFSAKESIYKSWYTHTGQRLDFESADIVFEIFEIAPDHGDDGVPASTAAPSGAVAASGSFTARLTGPRGEPLARPALPDGDAGLLRGRWLIERDLVVTAVAVAVAGARGGRAEEQGGPVGIRLGGSGR</sequence>
<dbReference type="PANTHER" id="PTHR38096">
    <property type="entry name" value="ENTEROBACTIN SYNTHASE COMPONENT D"/>
    <property type="match status" value="1"/>
</dbReference>
<keyword evidence="3" id="KW-0460">Magnesium</keyword>
<reference evidence="6" key="2">
    <citation type="journal article" date="2016" name="Cell Chem. Biol.">
        <title>Discovery of Ibomycin, a Complex Macrolactone that Exerts Antifungal Activity by Impeding Endocytic Trafficking and Membrane Function.</title>
        <authorList>
            <person name="Robbins N."/>
            <person name="Spitzer M."/>
            <person name="Wang W."/>
            <person name="Waglechner N."/>
            <person name="Patel D.J."/>
            <person name="O'Brien J.S."/>
            <person name="Ejim L."/>
            <person name="Ejim O."/>
            <person name="Tyers M."/>
            <person name="Wright G.D."/>
        </authorList>
    </citation>
    <scope>NUCLEOTIDE SEQUENCE</scope>
    <source>
        <strain evidence="6">WAC2288</strain>
    </source>
</reference>
<dbReference type="InterPro" id="IPR037143">
    <property type="entry name" value="4-PPantetheinyl_Trfase_dom_sf"/>
</dbReference>
<feature type="binding site" evidence="2">
    <location>
        <position position="150"/>
    </location>
    <ligand>
        <name>CoA</name>
        <dbReference type="ChEBI" id="CHEBI:57287"/>
    </ligand>
</feature>
<dbReference type="InterPro" id="IPR008278">
    <property type="entry name" value="4-PPantetheinyl_Trfase_dom"/>
</dbReference>
<feature type="binding site" evidence="2">
    <location>
        <position position="105"/>
    </location>
    <ligand>
        <name>CoA</name>
        <dbReference type="ChEBI" id="CHEBI:57287"/>
    </ligand>
</feature>
<feature type="binding site" evidence="3">
    <location>
        <position position="107"/>
    </location>
    <ligand>
        <name>Mg(2+)</name>
        <dbReference type="ChEBI" id="CHEBI:18420"/>
    </ligand>
</feature>
<feature type="domain" description="4'-phosphopantetheinyl transferase" evidence="4">
    <location>
        <begin position="102"/>
        <end position="172"/>
    </location>
</feature>
<accession>A0A1I9KXF3</accession>
<feature type="binding site" evidence="2">
    <location>
        <begin position="83"/>
        <end position="84"/>
    </location>
    <ligand>
        <name>CoA</name>
        <dbReference type="ChEBI" id="CHEBI:57287"/>
    </ligand>
</feature>
<evidence type="ECO:0000256" key="2">
    <source>
        <dbReference type="PIRSR" id="PIRSR603542-1"/>
    </source>
</evidence>
<organism evidence="6">
    <name type="scientific">Streptomyces sp. WAC2288</name>
    <dbReference type="NCBI Taxonomy" id="1582798"/>
    <lineage>
        <taxon>Bacteria</taxon>
        <taxon>Bacillati</taxon>
        <taxon>Actinomycetota</taxon>
        <taxon>Actinomycetes</taxon>
        <taxon>Kitasatosporales</taxon>
        <taxon>Streptomycetaceae</taxon>
        <taxon>Streptomyces</taxon>
    </lineage>
</organism>
<dbReference type="PANTHER" id="PTHR38096:SF1">
    <property type="entry name" value="ENTEROBACTIN SYNTHASE COMPONENT D"/>
    <property type="match status" value="1"/>
</dbReference>
<name>A0A1I9KXF3_9ACTN</name>
<dbReference type="InterPro" id="IPR041354">
    <property type="entry name" value="4PPT_N"/>
</dbReference>
<comment type="cofactor">
    <cofactor evidence="3">
        <name>Mg(2+)</name>
        <dbReference type="ChEBI" id="CHEBI:18420"/>
    </cofactor>
</comment>
<dbReference type="GO" id="GO:0009239">
    <property type="term" value="P:enterobactin biosynthetic process"/>
    <property type="evidence" value="ECO:0007669"/>
    <property type="project" value="InterPro"/>
</dbReference>
<dbReference type="EMBL" id="KJ159185">
    <property type="protein sequence ID" value="AKA59075.1"/>
    <property type="molecule type" value="Genomic_DNA"/>
</dbReference>
<keyword evidence="1 6" id="KW-0808">Transferase</keyword>
<evidence type="ECO:0000256" key="3">
    <source>
        <dbReference type="PIRSR" id="PIRSR603542-2"/>
    </source>
</evidence>
<feature type="binding site" evidence="2">
    <location>
        <position position="164"/>
    </location>
    <ligand>
        <name>CoA</name>
        <dbReference type="ChEBI" id="CHEBI:57287"/>
    </ligand>
</feature>
<feature type="domain" description="4'-phosphopantetheinyl transferase N-terminal" evidence="5">
    <location>
        <begin position="27"/>
        <end position="94"/>
    </location>
</feature>
<dbReference type="Pfam" id="PF01648">
    <property type="entry name" value="ACPS"/>
    <property type="match status" value="1"/>
</dbReference>
<dbReference type="GO" id="GO:0008897">
    <property type="term" value="F:holo-[acyl-carrier-protein] synthase activity"/>
    <property type="evidence" value="ECO:0007669"/>
    <property type="project" value="InterPro"/>
</dbReference>
<dbReference type="AlphaFoldDB" id="A0A1I9KXF3"/>
<evidence type="ECO:0000256" key="1">
    <source>
        <dbReference type="ARBA" id="ARBA00022679"/>
    </source>
</evidence>
<proteinExistence type="predicted"/>
<feature type="binding site" evidence="3">
    <location>
        <position position="106"/>
    </location>
    <ligand>
        <name>Mg(2+)</name>
        <dbReference type="ChEBI" id="CHEBI:18420"/>
    </ligand>
</feature>
<evidence type="ECO:0000259" key="4">
    <source>
        <dbReference type="Pfam" id="PF01648"/>
    </source>
</evidence>
<dbReference type="SUPFAM" id="SSF56214">
    <property type="entry name" value="4'-phosphopantetheinyl transferase"/>
    <property type="match status" value="1"/>
</dbReference>
<dbReference type="GO" id="GO:0009366">
    <property type="term" value="C:enterobactin synthetase complex"/>
    <property type="evidence" value="ECO:0007669"/>
    <property type="project" value="InterPro"/>
</dbReference>
<dbReference type="GO" id="GO:0000287">
    <property type="term" value="F:magnesium ion binding"/>
    <property type="evidence" value="ECO:0007669"/>
    <property type="project" value="InterPro"/>
</dbReference>
<protein>
    <submittedName>
        <fullName evidence="6">4'-phosphopantetheinyl transferase</fullName>
    </submittedName>
</protein>